<feature type="signal peptide" evidence="1">
    <location>
        <begin position="1"/>
        <end position="25"/>
    </location>
</feature>
<evidence type="ECO:0000313" key="3">
    <source>
        <dbReference type="Proteomes" id="UP001501175"/>
    </source>
</evidence>
<organism evidence="2 3">
    <name type="scientific">Nibrella saemangeumensis</name>
    <dbReference type="NCBI Taxonomy" id="1084526"/>
    <lineage>
        <taxon>Bacteria</taxon>
        <taxon>Pseudomonadati</taxon>
        <taxon>Bacteroidota</taxon>
        <taxon>Cytophagia</taxon>
        <taxon>Cytophagales</taxon>
        <taxon>Spirosomataceae</taxon>
        <taxon>Nibrella</taxon>
    </lineage>
</organism>
<protein>
    <submittedName>
        <fullName evidence="2">Sialidase family protein</fullName>
    </submittedName>
</protein>
<sequence length="356" mass="40768">MMMYKNVFKILWVLLVSGAFSLAMAGSFPPGDSIAVKKIWDQGKHNAFTDLIRFNNQFYCAFREGLSHVGGKNSGKIRILKSKEGEQWESVALLEIEDLDLRDAKLSITPRNQLMVTMAGAVFEEGLVQQLFPMVSFSDKSGQRFSQPERAVIDPAVNPTKDWIWRVTWHKGVGYGIDYQLKENGRDRSKLKKDAWLVYLLKTTDGKYFEKVSQLEVDSLPNEATIRVDEKDNMYVLVRREAGDRMGVLAHSNYPYQQWNYNKLSLRLGGPNFLFLNKNDIVMGTRLYEDKTTTGILVTDRSGKVRKTIRLPSDGDTSYPGMLMYKNKLWVSYYSSHEGKSSIYLAQIPIRELEVK</sequence>
<comment type="caution">
    <text evidence="2">The sequence shown here is derived from an EMBL/GenBank/DDBJ whole genome shotgun (WGS) entry which is preliminary data.</text>
</comment>
<keyword evidence="1" id="KW-0732">Signal</keyword>
<evidence type="ECO:0000256" key="1">
    <source>
        <dbReference type="SAM" id="SignalP"/>
    </source>
</evidence>
<gene>
    <name evidence="2" type="ORF">GCM10023189_44010</name>
</gene>
<keyword evidence="3" id="KW-1185">Reference proteome</keyword>
<reference evidence="3" key="1">
    <citation type="journal article" date="2019" name="Int. J. Syst. Evol. Microbiol.">
        <title>The Global Catalogue of Microorganisms (GCM) 10K type strain sequencing project: providing services to taxonomists for standard genome sequencing and annotation.</title>
        <authorList>
            <consortium name="The Broad Institute Genomics Platform"/>
            <consortium name="The Broad Institute Genome Sequencing Center for Infectious Disease"/>
            <person name="Wu L."/>
            <person name="Ma J."/>
        </authorList>
    </citation>
    <scope>NUCLEOTIDE SEQUENCE [LARGE SCALE GENOMIC DNA]</scope>
    <source>
        <strain evidence="3">JCM 17927</strain>
    </source>
</reference>
<proteinExistence type="predicted"/>
<name>A0ABP8NFR0_9BACT</name>
<dbReference type="Proteomes" id="UP001501175">
    <property type="component" value="Unassembled WGS sequence"/>
</dbReference>
<dbReference type="InterPro" id="IPR036278">
    <property type="entry name" value="Sialidase_sf"/>
</dbReference>
<accession>A0ABP8NFR0</accession>
<dbReference type="SUPFAM" id="SSF50939">
    <property type="entry name" value="Sialidases"/>
    <property type="match status" value="1"/>
</dbReference>
<dbReference type="RefSeq" id="WP_345247142.1">
    <property type="nucleotide sequence ID" value="NZ_BAABHD010000077.1"/>
</dbReference>
<dbReference type="EMBL" id="BAABHD010000077">
    <property type="protein sequence ID" value="GAA4464561.1"/>
    <property type="molecule type" value="Genomic_DNA"/>
</dbReference>
<evidence type="ECO:0000313" key="2">
    <source>
        <dbReference type="EMBL" id="GAA4464561.1"/>
    </source>
</evidence>
<feature type="chain" id="PRO_5045198640" evidence="1">
    <location>
        <begin position="26"/>
        <end position="356"/>
    </location>
</feature>
<dbReference type="Gene3D" id="2.120.10.10">
    <property type="match status" value="1"/>
</dbReference>